<feature type="compositionally biased region" description="Basic and acidic residues" evidence="1">
    <location>
        <begin position="9"/>
        <end position="31"/>
    </location>
</feature>
<name>A0A2N7VXS2_9BURK</name>
<evidence type="ECO:0000256" key="1">
    <source>
        <dbReference type="SAM" id="MobiDB-lite"/>
    </source>
</evidence>
<evidence type="ECO:0000313" key="3">
    <source>
        <dbReference type="Proteomes" id="UP000235616"/>
    </source>
</evidence>
<feature type="compositionally biased region" description="Basic and acidic residues" evidence="1">
    <location>
        <begin position="60"/>
        <end position="79"/>
    </location>
</feature>
<accession>A0A2N7VXS2</accession>
<protein>
    <submittedName>
        <fullName evidence="2">Uncharacterized protein</fullName>
    </submittedName>
</protein>
<organism evidence="2 3">
    <name type="scientific">Trinickia dabaoshanensis</name>
    <dbReference type="NCBI Taxonomy" id="564714"/>
    <lineage>
        <taxon>Bacteria</taxon>
        <taxon>Pseudomonadati</taxon>
        <taxon>Pseudomonadota</taxon>
        <taxon>Betaproteobacteria</taxon>
        <taxon>Burkholderiales</taxon>
        <taxon>Burkholderiaceae</taxon>
        <taxon>Trinickia</taxon>
    </lineage>
</organism>
<evidence type="ECO:0000313" key="2">
    <source>
        <dbReference type="EMBL" id="PMS21952.1"/>
    </source>
</evidence>
<dbReference type="Proteomes" id="UP000235616">
    <property type="component" value="Unassembled WGS sequence"/>
</dbReference>
<comment type="caution">
    <text evidence="2">The sequence shown here is derived from an EMBL/GenBank/DDBJ whole genome shotgun (WGS) entry which is preliminary data.</text>
</comment>
<keyword evidence="3" id="KW-1185">Reference proteome</keyword>
<proteinExistence type="predicted"/>
<gene>
    <name evidence="2" type="ORF">C0Z18_05305</name>
</gene>
<sequence length="79" mass="9392">MIPARRRRQDIAERIGDGDTAHEYAHQIHDPRPHHRRYRLQGMGIDDRGNGVRRITKPIARLERQDHDETHDEHRDDDG</sequence>
<dbReference type="EMBL" id="PNYA01000004">
    <property type="protein sequence ID" value="PMS21952.1"/>
    <property type="molecule type" value="Genomic_DNA"/>
</dbReference>
<reference evidence="2 3" key="1">
    <citation type="submission" date="2018-01" db="EMBL/GenBank/DDBJ databases">
        <title>Whole genome analyses suggest that Burkholderia sensu lato contains two further novel genera in the rhizoxinica-symbiotica group Mycetohabitans gen. nov., and Trinickia gen. nov.: implications for the evolution of diazotrophy and nodulation in the Burkholderiaceae.</title>
        <authorList>
            <person name="Estrada-de los Santos P."/>
            <person name="Palmer M."/>
            <person name="Chavez-Ramirez B."/>
            <person name="Beukes C."/>
            <person name="Steenkamp E.T."/>
            <person name="Hirsch A.M."/>
            <person name="Manyaka P."/>
            <person name="Maluk M."/>
            <person name="Lafos M."/>
            <person name="Crook M."/>
            <person name="Gross E."/>
            <person name="Simon M.F."/>
            <person name="Bueno dos Reis Junior F."/>
            <person name="Poole P.S."/>
            <person name="Venter S.N."/>
            <person name="James E.K."/>
        </authorList>
    </citation>
    <scope>NUCLEOTIDE SEQUENCE [LARGE SCALE GENOMIC DNA]</scope>
    <source>
        <strain evidence="2 3">GIMN1.004</strain>
    </source>
</reference>
<dbReference type="AlphaFoldDB" id="A0A2N7VXS2"/>
<feature type="region of interest" description="Disordered" evidence="1">
    <location>
        <begin position="1"/>
        <end position="79"/>
    </location>
</feature>